<keyword evidence="18" id="KW-1185">Reference proteome</keyword>
<evidence type="ECO:0000256" key="2">
    <source>
        <dbReference type="ARBA" id="ARBA00007663"/>
    </source>
</evidence>
<comment type="catalytic activity">
    <reaction evidence="12 14">
        <text>L-threonine + hydrogencarbonate + ATP = L-threonylcarbamoyladenylate + diphosphate + H2O</text>
        <dbReference type="Rhea" id="RHEA:36407"/>
        <dbReference type="ChEBI" id="CHEBI:15377"/>
        <dbReference type="ChEBI" id="CHEBI:17544"/>
        <dbReference type="ChEBI" id="CHEBI:30616"/>
        <dbReference type="ChEBI" id="CHEBI:33019"/>
        <dbReference type="ChEBI" id="CHEBI:57926"/>
        <dbReference type="ChEBI" id="CHEBI:73682"/>
        <dbReference type="EC" id="2.7.7.87"/>
    </reaction>
</comment>
<evidence type="ECO:0000256" key="1">
    <source>
        <dbReference type="ARBA" id="ARBA00004496"/>
    </source>
</evidence>
<dbReference type="GO" id="GO:0061710">
    <property type="term" value="F:L-threonylcarbamoyladenylate synthase"/>
    <property type="evidence" value="ECO:0007669"/>
    <property type="project" value="UniProtKB-EC"/>
</dbReference>
<dbReference type="EC" id="2.7.7.87" evidence="3 14"/>
<keyword evidence="5 14" id="KW-0963">Cytoplasm</keyword>
<name>A0A1Y1YJD8_9FUNG</name>
<feature type="binding site" evidence="15">
    <location>
        <position position="168"/>
    </location>
    <ligand>
        <name>ATP</name>
        <dbReference type="ChEBI" id="CHEBI:30616"/>
    </ligand>
</feature>
<protein>
    <recommendedName>
        <fullName evidence="4 14">Threonylcarbamoyl-AMP synthase</fullName>
        <shortName evidence="14">TC-AMP synthase</shortName>
        <ecNumber evidence="3 14">2.7.7.87</ecNumber>
    </recommendedName>
    <alternativeName>
        <fullName evidence="11 14">L-threonylcarbamoyladenylate synthase</fullName>
    </alternativeName>
</protein>
<feature type="binding site" evidence="15">
    <location>
        <position position="142"/>
    </location>
    <ligand>
        <name>L-threonine</name>
        <dbReference type="ChEBI" id="CHEBI:57926"/>
    </ligand>
</feature>
<dbReference type="Gene3D" id="3.90.870.10">
    <property type="entry name" value="DHBP synthase"/>
    <property type="match status" value="1"/>
</dbReference>
<dbReference type="Pfam" id="PF01300">
    <property type="entry name" value="Sua5_yciO_yrdC"/>
    <property type="match status" value="1"/>
</dbReference>
<dbReference type="FunFam" id="3.90.870.10:FF:000008">
    <property type="entry name" value="Threonylcarbamoyl-AMP synthase"/>
    <property type="match status" value="1"/>
</dbReference>
<comment type="subcellular location">
    <subcellularLocation>
        <location evidence="1 14">Cytoplasm</location>
    </subcellularLocation>
</comment>
<evidence type="ECO:0000256" key="4">
    <source>
        <dbReference type="ARBA" id="ARBA00015492"/>
    </source>
</evidence>
<feature type="binding site" evidence="15">
    <location>
        <position position="81"/>
    </location>
    <ligand>
        <name>ATP</name>
        <dbReference type="ChEBI" id="CHEBI:30616"/>
    </ligand>
</feature>
<dbReference type="EMBL" id="MCFE01000119">
    <property type="protein sequence ID" value="ORX98141.1"/>
    <property type="molecule type" value="Genomic_DNA"/>
</dbReference>
<evidence type="ECO:0000256" key="14">
    <source>
        <dbReference type="PIRNR" id="PIRNR004930"/>
    </source>
</evidence>
<comment type="function">
    <text evidence="13">Required for the formation of a threonylcarbamoyl group on adenosine at position 37 (t(6)A37) in tRNAs that read codons beginning with adenine. Likely catalyzes the conversion of L-threonine, HCO(3)(-)/CO(2) and ATP to give threonylcarbamoyl-AMP (TC-AMP) as the acyladenylate intermediate, with the release of diphosphate. Required for normal translation, by ensuring translation fidelity at the level of codon recognition, appropriate translation initiation selection and maintenance of reading frame. Also involved in telomere replication. Binds to single-stranded telomeric (ssTG) DNA and positively regulates telomere length.</text>
</comment>
<dbReference type="NCBIfam" id="TIGR00057">
    <property type="entry name" value="L-threonylcarbamoyladenylate synthase"/>
    <property type="match status" value="1"/>
</dbReference>
<organism evidence="17 18">
    <name type="scientific">Basidiobolus meristosporus CBS 931.73</name>
    <dbReference type="NCBI Taxonomy" id="1314790"/>
    <lineage>
        <taxon>Eukaryota</taxon>
        <taxon>Fungi</taxon>
        <taxon>Fungi incertae sedis</taxon>
        <taxon>Zoopagomycota</taxon>
        <taxon>Entomophthoromycotina</taxon>
        <taxon>Basidiobolomycetes</taxon>
        <taxon>Basidiobolales</taxon>
        <taxon>Basidiobolaceae</taxon>
        <taxon>Basidiobolus</taxon>
    </lineage>
</organism>
<keyword evidence="8 14" id="KW-0548">Nucleotidyltransferase</keyword>
<dbReference type="Gene3D" id="3.40.50.11030">
    <property type="entry name" value="Threonylcarbamoyl-AMP synthase, C-terminal domain"/>
    <property type="match status" value="1"/>
</dbReference>
<dbReference type="FunCoup" id="A0A1Y1YJD8">
    <property type="interactions" value="420"/>
</dbReference>
<keyword evidence="6 14" id="KW-0808">Transferase</keyword>
<keyword evidence="7 14" id="KW-0819">tRNA processing</keyword>
<dbReference type="GO" id="GO:0006450">
    <property type="term" value="P:regulation of translational fidelity"/>
    <property type="evidence" value="ECO:0007669"/>
    <property type="project" value="TreeGrafter"/>
</dbReference>
<feature type="binding site" evidence="15">
    <location>
        <position position="264"/>
    </location>
    <ligand>
        <name>ATP</name>
        <dbReference type="ChEBI" id="CHEBI:30616"/>
    </ligand>
</feature>
<dbReference type="SUPFAM" id="SSF55821">
    <property type="entry name" value="YrdC/RibB"/>
    <property type="match status" value="1"/>
</dbReference>
<dbReference type="InterPro" id="IPR006070">
    <property type="entry name" value="Sua5-like_dom"/>
</dbReference>
<evidence type="ECO:0000256" key="8">
    <source>
        <dbReference type="ARBA" id="ARBA00022695"/>
    </source>
</evidence>
<dbReference type="InterPro" id="IPR010923">
    <property type="entry name" value="T(6)A37_SUA5"/>
</dbReference>
<dbReference type="InterPro" id="IPR005145">
    <property type="entry name" value="Sua5_C"/>
</dbReference>
<evidence type="ECO:0000256" key="3">
    <source>
        <dbReference type="ARBA" id="ARBA00012584"/>
    </source>
</evidence>
<dbReference type="InterPro" id="IPR050156">
    <property type="entry name" value="TC-AMP_synthase_SUA5"/>
</dbReference>
<accession>A0A1Y1YJD8</accession>
<dbReference type="AlphaFoldDB" id="A0A1Y1YJD8"/>
<feature type="domain" description="YrdC-like" evidence="16">
    <location>
        <begin position="36"/>
        <end position="224"/>
    </location>
</feature>
<feature type="binding site" evidence="15">
    <location>
        <position position="90"/>
    </location>
    <ligand>
        <name>L-threonine</name>
        <dbReference type="ChEBI" id="CHEBI:57926"/>
    </ligand>
</feature>
<evidence type="ECO:0000256" key="15">
    <source>
        <dbReference type="PIRSR" id="PIRSR004930-1"/>
    </source>
</evidence>
<dbReference type="GO" id="GO:0003725">
    <property type="term" value="F:double-stranded RNA binding"/>
    <property type="evidence" value="ECO:0007669"/>
    <property type="project" value="UniProtKB-UniRule"/>
</dbReference>
<dbReference type="GO" id="GO:0005737">
    <property type="term" value="C:cytoplasm"/>
    <property type="evidence" value="ECO:0007669"/>
    <property type="project" value="UniProtKB-SubCell"/>
</dbReference>
<dbReference type="PIRSF" id="PIRSF004930">
    <property type="entry name" value="Tln_factor_SUA5"/>
    <property type="match status" value="1"/>
</dbReference>
<dbReference type="OrthoDB" id="412787at2759"/>
<dbReference type="InterPro" id="IPR038385">
    <property type="entry name" value="Sua5/YwlC_C"/>
</dbReference>
<evidence type="ECO:0000256" key="10">
    <source>
        <dbReference type="ARBA" id="ARBA00022840"/>
    </source>
</evidence>
<evidence type="ECO:0000256" key="6">
    <source>
        <dbReference type="ARBA" id="ARBA00022679"/>
    </source>
</evidence>
<dbReference type="PROSITE" id="PS51163">
    <property type="entry name" value="YRDC"/>
    <property type="match status" value="1"/>
</dbReference>
<evidence type="ECO:0000256" key="12">
    <source>
        <dbReference type="ARBA" id="ARBA00048366"/>
    </source>
</evidence>
<keyword evidence="10 14" id="KW-0067">ATP-binding</keyword>
<comment type="caution">
    <text evidence="17">The sequence shown here is derived from an EMBL/GenBank/DDBJ whole genome shotgun (WGS) entry which is preliminary data.</text>
</comment>
<feature type="binding site" evidence="15">
    <location>
        <position position="58"/>
    </location>
    <ligand>
        <name>L-threonine</name>
        <dbReference type="ChEBI" id="CHEBI:57926"/>
    </ligand>
</feature>
<reference evidence="17 18" key="1">
    <citation type="submission" date="2016-07" db="EMBL/GenBank/DDBJ databases">
        <title>Pervasive Adenine N6-methylation of Active Genes in Fungi.</title>
        <authorList>
            <consortium name="DOE Joint Genome Institute"/>
            <person name="Mondo S.J."/>
            <person name="Dannebaum R.O."/>
            <person name="Kuo R.C."/>
            <person name="Labutti K."/>
            <person name="Haridas S."/>
            <person name="Kuo A."/>
            <person name="Salamov A."/>
            <person name="Ahrendt S.R."/>
            <person name="Lipzen A."/>
            <person name="Sullivan W."/>
            <person name="Andreopoulos W.B."/>
            <person name="Clum A."/>
            <person name="Lindquist E."/>
            <person name="Daum C."/>
            <person name="Ramamoorthy G.K."/>
            <person name="Gryganskyi A."/>
            <person name="Culley D."/>
            <person name="Magnuson J.K."/>
            <person name="James T.Y."/>
            <person name="O'Malley M.A."/>
            <person name="Stajich J.E."/>
            <person name="Spatafora J.W."/>
            <person name="Visel A."/>
            <person name="Grigoriev I.V."/>
        </authorList>
    </citation>
    <scope>NUCLEOTIDE SEQUENCE [LARGE SCALE GENOMIC DNA]</scope>
    <source>
        <strain evidence="17 18">CBS 931.73</strain>
    </source>
</reference>
<dbReference type="Pfam" id="PF03481">
    <property type="entry name" value="Sua5_C"/>
    <property type="match status" value="1"/>
</dbReference>
<evidence type="ECO:0000313" key="18">
    <source>
        <dbReference type="Proteomes" id="UP000193498"/>
    </source>
</evidence>
<evidence type="ECO:0000256" key="5">
    <source>
        <dbReference type="ARBA" id="ARBA00022490"/>
    </source>
</evidence>
<dbReference type="GO" id="GO:0002949">
    <property type="term" value="P:tRNA threonylcarbamoyladenosine modification"/>
    <property type="evidence" value="ECO:0007669"/>
    <property type="project" value="UniProtKB-ARBA"/>
</dbReference>
<evidence type="ECO:0000259" key="16">
    <source>
        <dbReference type="PROSITE" id="PS51163"/>
    </source>
</evidence>
<feature type="binding site" evidence="15">
    <location>
        <position position="176"/>
    </location>
    <ligand>
        <name>ATP</name>
        <dbReference type="ChEBI" id="CHEBI:30616"/>
    </ligand>
</feature>
<dbReference type="Proteomes" id="UP000193498">
    <property type="component" value="Unassembled WGS sequence"/>
</dbReference>
<proteinExistence type="inferred from homology"/>
<dbReference type="GO" id="GO:0000049">
    <property type="term" value="F:tRNA binding"/>
    <property type="evidence" value="ECO:0007669"/>
    <property type="project" value="TreeGrafter"/>
</dbReference>
<keyword evidence="9 14" id="KW-0547">Nucleotide-binding</keyword>
<gene>
    <name evidence="17" type="ORF">K493DRAFT_280674</name>
</gene>
<dbReference type="InParanoid" id="A0A1Y1YJD8"/>
<dbReference type="STRING" id="1314790.A0A1Y1YJD8"/>
<feature type="binding site" evidence="15">
    <location>
        <position position="166"/>
    </location>
    <ligand>
        <name>L-threonine</name>
        <dbReference type="ChEBI" id="CHEBI:57926"/>
    </ligand>
</feature>
<evidence type="ECO:0000256" key="9">
    <source>
        <dbReference type="ARBA" id="ARBA00022741"/>
    </source>
</evidence>
<feature type="binding site" evidence="15">
    <location>
        <position position="85"/>
    </location>
    <ligand>
        <name>ATP</name>
        <dbReference type="ChEBI" id="CHEBI:30616"/>
    </ligand>
</feature>
<dbReference type="GO" id="GO:0005524">
    <property type="term" value="F:ATP binding"/>
    <property type="evidence" value="ECO:0007669"/>
    <property type="project" value="UniProtKB-UniRule"/>
</dbReference>
<dbReference type="PANTHER" id="PTHR17490">
    <property type="entry name" value="SUA5"/>
    <property type="match status" value="1"/>
</dbReference>
<feature type="binding site" evidence="15">
    <location>
        <position position="206"/>
    </location>
    <ligand>
        <name>L-threonine</name>
        <dbReference type="ChEBI" id="CHEBI:57926"/>
    </ligand>
</feature>
<comment type="similarity">
    <text evidence="2 14">Belongs to the SUA5 family.</text>
</comment>
<dbReference type="PANTHER" id="PTHR17490:SF16">
    <property type="entry name" value="THREONYLCARBAMOYL-AMP SYNTHASE"/>
    <property type="match status" value="1"/>
</dbReference>
<dbReference type="InterPro" id="IPR017945">
    <property type="entry name" value="DHBP_synth_RibB-like_a/b_dom"/>
</dbReference>
<feature type="binding site" evidence="15">
    <location>
        <position position="146"/>
    </location>
    <ligand>
        <name>L-threonine</name>
        <dbReference type="ChEBI" id="CHEBI:57926"/>
    </ligand>
</feature>
<evidence type="ECO:0000256" key="11">
    <source>
        <dbReference type="ARBA" id="ARBA00029774"/>
    </source>
</evidence>
<evidence type="ECO:0000256" key="13">
    <source>
        <dbReference type="ARBA" id="ARBA00056339"/>
    </source>
</evidence>
<sequence length="376" mass="40965">MLRSSFQRHHCLFQKAVLGARFHTRCLSVGEQGTFAEGLEEAVRLLKEDQIVGIPTETVYGLGGNALSEKAVSKIFEAKNRPPDNPLIVHVSSLSMLKSILPNNDIPKLYLPLLNAFWPGPLTLLFPKSELIPDIVTCGQPTVAIRFPKHPITQALIEKFGKPVAAPSANTSGKPSPTLAEHVCRDLSGKIPLVLDGGACNVGVESTVLNGLTVPPVILRPGGITYEQIRAVPGFEDVRVYQRDFSDKEMEKKPPTPGMKYRHYAPDAPVILVECDEGVEDTLQKIASEIQNASAKVGVLRTSSFPLKHRGLPVVEYSLGDGNHPDQVARELFKGLRILDGSGVKFIIVEGIKEDHEGLAVMNRLRKAADKIVTSV</sequence>
<feature type="binding site" evidence="15">
    <location>
        <position position="220"/>
    </location>
    <ligand>
        <name>ATP</name>
        <dbReference type="ChEBI" id="CHEBI:30616"/>
    </ligand>
</feature>
<evidence type="ECO:0000256" key="7">
    <source>
        <dbReference type="ARBA" id="ARBA00022694"/>
    </source>
</evidence>
<evidence type="ECO:0000313" key="17">
    <source>
        <dbReference type="EMBL" id="ORX98141.1"/>
    </source>
</evidence>